<dbReference type="RefSeq" id="WP_376835069.1">
    <property type="nucleotide sequence ID" value="NZ_JBHLSW010000003.1"/>
</dbReference>
<keyword evidence="2" id="KW-1185">Reference proteome</keyword>
<proteinExistence type="predicted"/>
<name>A0ABV6R417_9CAUL</name>
<gene>
    <name evidence="1" type="ORF">ACFFGE_05440</name>
</gene>
<reference evidence="1 2" key="1">
    <citation type="submission" date="2024-09" db="EMBL/GenBank/DDBJ databases">
        <authorList>
            <person name="Sun Q."/>
            <person name="Mori K."/>
        </authorList>
    </citation>
    <scope>NUCLEOTIDE SEQUENCE [LARGE SCALE GENOMIC DNA]</scope>
    <source>
        <strain evidence="1 2">NCAIM B.02621</strain>
    </source>
</reference>
<comment type="caution">
    <text evidence="1">The sequence shown here is derived from an EMBL/GenBank/DDBJ whole genome shotgun (WGS) entry which is preliminary data.</text>
</comment>
<protein>
    <submittedName>
        <fullName evidence="1">Uncharacterized protein</fullName>
    </submittedName>
</protein>
<dbReference type="EMBL" id="JBHLSW010000003">
    <property type="protein sequence ID" value="MFC0633323.1"/>
    <property type="molecule type" value="Genomic_DNA"/>
</dbReference>
<evidence type="ECO:0000313" key="1">
    <source>
        <dbReference type="EMBL" id="MFC0633323.1"/>
    </source>
</evidence>
<accession>A0ABV6R417</accession>
<evidence type="ECO:0000313" key="2">
    <source>
        <dbReference type="Proteomes" id="UP001589906"/>
    </source>
</evidence>
<dbReference type="Proteomes" id="UP001589906">
    <property type="component" value="Unassembled WGS sequence"/>
</dbReference>
<organism evidence="1 2">
    <name type="scientific">Brevundimonas balnearis</name>
    <dbReference type="NCBI Taxonomy" id="1572858"/>
    <lineage>
        <taxon>Bacteria</taxon>
        <taxon>Pseudomonadati</taxon>
        <taxon>Pseudomonadota</taxon>
        <taxon>Alphaproteobacteria</taxon>
        <taxon>Caulobacterales</taxon>
        <taxon>Caulobacteraceae</taxon>
        <taxon>Brevundimonas</taxon>
    </lineage>
</organism>
<sequence>MLFLPLALALTQAASPTTVEGIVVEGAQDGRLTVTVTGDIPAETIVRSEPVGIRCGVARHTYDPYAAPRLCWFRKPGGTPVHLRVEGMQALGAGWTVQWTGCEPDADGLGCTLEAPRYAGEVRAAFQRR</sequence>